<evidence type="ECO:0000313" key="5">
    <source>
        <dbReference type="EMBL" id="KAG8068015.1"/>
    </source>
</evidence>
<organism evidence="5 6">
    <name type="scientific">Zizania palustris</name>
    <name type="common">Northern wild rice</name>
    <dbReference type="NCBI Taxonomy" id="103762"/>
    <lineage>
        <taxon>Eukaryota</taxon>
        <taxon>Viridiplantae</taxon>
        <taxon>Streptophyta</taxon>
        <taxon>Embryophyta</taxon>
        <taxon>Tracheophyta</taxon>
        <taxon>Spermatophyta</taxon>
        <taxon>Magnoliopsida</taxon>
        <taxon>Liliopsida</taxon>
        <taxon>Poales</taxon>
        <taxon>Poaceae</taxon>
        <taxon>BOP clade</taxon>
        <taxon>Oryzoideae</taxon>
        <taxon>Oryzeae</taxon>
        <taxon>Zizaniinae</taxon>
        <taxon>Zizania</taxon>
    </lineage>
</organism>
<accession>A0A8J5S3D0</accession>
<dbReference type="InterPro" id="IPR016461">
    <property type="entry name" value="COMT-like"/>
</dbReference>
<evidence type="ECO:0000259" key="4">
    <source>
        <dbReference type="Pfam" id="PF00891"/>
    </source>
</evidence>
<name>A0A8J5S3D0_ZIZPA</name>
<feature type="domain" description="O-methyltransferase C-terminal" evidence="4">
    <location>
        <begin position="1"/>
        <end position="37"/>
    </location>
</feature>
<evidence type="ECO:0000313" key="6">
    <source>
        <dbReference type="Proteomes" id="UP000729402"/>
    </source>
</evidence>
<dbReference type="PROSITE" id="PS51683">
    <property type="entry name" value="SAM_OMT_II"/>
    <property type="match status" value="1"/>
</dbReference>
<dbReference type="GO" id="GO:0032259">
    <property type="term" value="P:methylation"/>
    <property type="evidence" value="ECO:0007669"/>
    <property type="project" value="UniProtKB-KW"/>
</dbReference>
<keyword evidence="1" id="KW-0489">Methyltransferase</keyword>
<dbReference type="EMBL" id="JAAALK010000284">
    <property type="protein sequence ID" value="KAG8068015.1"/>
    <property type="molecule type" value="Genomic_DNA"/>
</dbReference>
<reference evidence="5" key="2">
    <citation type="submission" date="2021-02" db="EMBL/GenBank/DDBJ databases">
        <authorList>
            <person name="Kimball J.A."/>
            <person name="Haas M.W."/>
            <person name="Macchietto M."/>
            <person name="Kono T."/>
            <person name="Duquette J."/>
            <person name="Shao M."/>
        </authorList>
    </citation>
    <scope>NUCLEOTIDE SEQUENCE</scope>
    <source>
        <tissue evidence="5">Fresh leaf tissue</tissue>
    </source>
</reference>
<gene>
    <name evidence="5" type="ORF">GUJ93_ZPchr0005g15101</name>
</gene>
<evidence type="ECO:0000256" key="3">
    <source>
        <dbReference type="ARBA" id="ARBA00022691"/>
    </source>
</evidence>
<comment type="caution">
    <text evidence="5">The sequence shown here is derived from an EMBL/GenBank/DDBJ whole genome shotgun (WGS) entry which is preliminary data.</text>
</comment>
<evidence type="ECO:0000256" key="1">
    <source>
        <dbReference type="ARBA" id="ARBA00022603"/>
    </source>
</evidence>
<sequence length="78" mass="9123">MFESVPPTNAIFLKWVLHDWSDEEYIKILKNCRKAILSKDIGGKRDEQEWKKIFLDAGFSGYKIVSILGFRSIIEVYP</sequence>
<keyword evidence="2" id="KW-0808">Transferase</keyword>
<evidence type="ECO:0000256" key="2">
    <source>
        <dbReference type="ARBA" id="ARBA00022679"/>
    </source>
</evidence>
<keyword evidence="3" id="KW-0949">S-adenosyl-L-methionine</keyword>
<reference evidence="5" key="1">
    <citation type="journal article" date="2021" name="bioRxiv">
        <title>Whole Genome Assembly and Annotation of Northern Wild Rice, Zizania palustris L., Supports a Whole Genome Duplication in the Zizania Genus.</title>
        <authorList>
            <person name="Haas M."/>
            <person name="Kono T."/>
            <person name="Macchietto M."/>
            <person name="Millas R."/>
            <person name="McGilp L."/>
            <person name="Shao M."/>
            <person name="Duquette J."/>
            <person name="Hirsch C.N."/>
            <person name="Kimball J."/>
        </authorList>
    </citation>
    <scope>NUCLEOTIDE SEQUENCE</scope>
    <source>
        <tissue evidence="5">Fresh leaf tissue</tissue>
    </source>
</reference>
<dbReference type="Pfam" id="PF00891">
    <property type="entry name" value="Methyltransf_2"/>
    <property type="match status" value="1"/>
</dbReference>
<proteinExistence type="predicted"/>
<dbReference type="AlphaFoldDB" id="A0A8J5S3D0"/>
<dbReference type="OrthoDB" id="663756at2759"/>
<keyword evidence="6" id="KW-1185">Reference proteome</keyword>
<protein>
    <recommendedName>
        <fullName evidence="4">O-methyltransferase C-terminal domain-containing protein</fullName>
    </recommendedName>
</protein>
<dbReference type="PANTHER" id="PTHR11746">
    <property type="entry name" value="O-METHYLTRANSFERASE"/>
    <property type="match status" value="1"/>
</dbReference>
<dbReference type="GO" id="GO:0008171">
    <property type="term" value="F:O-methyltransferase activity"/>
    <property type="evidence" value="ECO:0007669"/>
    <property type="project" value="InterPro"/>
</dbReference>
<dbReference type="Proteomes" id="UP000729402">
    <property type="component" value="Unassembled WGS sequence"/>
</dbReference>
<dbReference type="InterPro" id="IPR001077">
    <property type="entry name" value="COMT_C"/>
</dbReference>